<name>A0A1H7KXG3_HALLR</name>
<accession>A0A1H7KXG3</accession>
<evidence type="ECO:0000256" key="1">
    <source>
        <dbReference type="SAM" id="Phobius"/>
    </source>
</evidence>
<protein>
    <submittedName>
        <fullName evidence="2">Uncharacterized protein</fullName>
    </submittedName>
</protein>
<dbReference type="EMBL" id="FOAD01000002">
    <property type="protein sequence ID" value="SEK91523.1"/>
    <property type="molecule type" value="Genomic_DNA"/>
</dbReference>
<keyword evidence="1" id="KW-0812">Transmembrane</keyword>
<keyword evidence="1" id="KW-0472">Membrane</keyword>
<dbReference type="InterPro" id="IPR057181">
    <property type="entry name" value="DUF7859"/>
</dbReference>
<proteinExistence type="predicted"/>
<gene>
    <name evidence="2" type="ORF">SAMN04488691_102148</name>
</gene>
<keyword evidence="1" id="KW-1133">Transmembrane helix</keyword>
<reference evidence="2 3" key="1">
    <citation type="submission" date="2016-10" db="EMBL/GenBank/DDBJ databases">
        <authorList>
            <person name="de Groot N.N."/>
        </authorList>
    </citation>
    <scope>NUCLEOTIDE SEQUENCE [LARGE SCALE GENOMIC DNA]</scope>
    <source>
        <strain evidence="2 3">CDM_5</strain>
    </source>
</reference>
<feature type="transmembrane region" description="Helical" evidence="1">
    <location>
        <begin position="39"/>
        <end position="58"/>
    </location>
</feature>
<evidence type="ECO:0000313" key="2">
    <source>
        <dbReference type="EMBL" id="SEK91523.1"/>
    </source>
</evidence>
<dbReference type="Pfam" id="PF25258">
    <property type="entry name" value="DUF7859"/>
    <property type="match status" value="1"/>
</dbReference>
<dbReference type="Proteomes" id="UP000183894">
    <property type="component" value="Unassembled WGS sequence"/>
</dbReference>
<dbReference type="AlphaFoldDB" id="A0A1H7KXG3"/>
<organism evidence="2 3">
    <name type="scientific">Haloferax larsenii</name>
    <dbReference type="NCBI Taxonomy" id="302484"/>
    <lineage>
        <taxon>Archaea</taxon>
        <taxon>Methanobacteriati</taxon>
        <taxon>Methanobacteriota</taxon>
        <taxon>Stenosarchaea group</taxon>
        <taxon>Halobacteria</taxon>
        <taxon>Halobacteriales</taxon>
        <taxon>Haloferacaceae</taxon>
        <taxon>Haloferax</taxon>
    </lineage>
</organism>
<evidence type="ECO:0000313" key="3">
    <source>
        <dbReference type="Proteomes" id="UP000183894"/>
    </source>
</evidence>
<sequence length="75" mass="8533">MFLQDDTPKLLYFGDSETCHMTGLLVVDGIVDFLAGDPVFTGLLLLMLLFVFFGYLLVRRTLLGLREGYDDARKR</sequence>